<dbReference type="PROSITE" id="PS50850">
    <property type="entry name" value="MFS"/>
    <property type="match status" value="1"/>
</dbReference>
<dbReference type="InterPro" id="IPR036259">
    <property type="entry name" value="MFS_trans_sf"/>
</dbReference>
<keyword evidence="3" id="KW-1003">Cell membrane</keyword>
<feature type="transmembrane region" description="Helical" evidence="7">
    <location>
        <begin position="49"/>
        <end position="71"/>
    </location>
</feature>
<evidence type="ECO:0000256" key="3">
    <source>
        <dbReference type="ARBA" id="ARBA00022475"/>
    </source>
</evidence>
<accession>A0A6J6B0C9</accession>
<evidence type="ECO:0000256" key="6">
    <source>
        <dbReference type="ARBA" id="ARBA00023136"/>
    </source>
</evidence>
<feature type="transmembrane region" description="Helical" evidence="7">
    <location>
        <begin position="254"/>
        <end position="274"/>
    </location>
</feature>
<dbReference type="CDD" id="cd06173">
    <property type="entry name" value="MFS_MefA_like"/>
    <property type="match status" value="1"/>
</dbReference>
<evidence type="ECO:0000259" key="8">
    <source>
        <dbReference type="PROSITE" id="PS50850"/>
    </source>
</evidence>
<dbReference type="SUPFAM" id="SSF103473">
    <property type="entry name" value="MFS general substrate transporter"/>
    <property type="match status" value="1"/>
</dbReference>
<dbReference type="PANTHER" id="PTHR23513">
    <property type="entry name" value="INTEGRAL MEMBRANE EFFLUX PROTEIN-RELATED"/>
    <property type="match status" value="1"/>
</dbReference>
<evidence type="ECO:0000313" key="9">
    <source>
        <dbReference type="EMBL" id="CAB4532285.1"/>
    </source>
</evidence>
<feature type="domain" description="Major facilitator superfamily (MFS) profile" evidence="8">
    <location>
        <begin position="220"/>
        <end position="431"/>
    </location>
</feature>
<dbReference type="EMBL" id="CAEZSJ010000008">
    <property type="protein sequence ID" value="CAB4532285.1"/>
    <property type="molecule type" value="Genomic_DNA"/>
</dbReference>
<keyword evidence="5 7" id="KW-1133">Transmembrane helix</keyword>
<evidence type="ECO:0000256" key="5">
    <source>
        <dbReference type="ARBA" id="ARBA00022989"/>
    </source>
</evidence>
<reference evidence="9" key="1">
    <citation type="submission" date="2020-05" db="EMBL/GenBank/DDBJ databases">
        <authorList>
            <person name="Chiriac C."/>
            <person name="Salcher M."/>
            <person name="Ghai R."/>
            <person name="Kavagutti S V."/>
        </authorList>
    </citation>
    <scope>NUCLEOTIDE SEQUENCE</scope>
</reference>
<dbReference type="InterPro" id="IPR020846">
    <property type="entry name" value="MFS_dom"/>
</dbReference>
<dbReference type="InterPro" id="IPR010290">
    <property type="entry name" value="TM_effector"/>
</dbReference>
<gene>
    <name evidence="9" type="ORF">UFOPK1425_00085</name>
</gene>
<feature type="transmembrane region" description="Helical" evidence="7">
    <location>
        <begin position="226"/>
        <end position="248"/>
    </location>
</feature>
<proteinExistence type="predicted"/>
<evidence type="ECO:0000256" key="2">
    <source>
        <dbReference type="ARBA" id="ARBA00022448"/>
    </source>
</evidence>
<organism evidence="9">
    <name type="scientific">freshwater metagenome</name>
    <dbReference type="NCBI Taxonomy" id="449393"/>
    <lineage>
        <taxon>unclassified sequences</taxon>
        <taxon>metagenomes</taxon>
        <taxon>ecological metagenomes</taxon>
    </lineage>
</organism>
<feature type="transmembrane region" description="Helical" evidence="7">
    <location>
        <begin position="377"/>
        <end position="396"/>
    </location>
</feature>
<dbReference type="GO" id="GO:0022857">
    <property type="term" value="F:transmembrane transporter activity"/>
    <property type="evidence" value="ECO:0007669"/>
    <property type="project" value="InterPro"/>
</dbReference>
<name>A0A6J6B0C9_9ZZZZ</name>
<evidence type="ECO:0000256" key="1">
    <source>
        <dbReference type="ARBA" id="ARBA00004651"/>
    </source>
</evidence>
<dbReference type="Pfam" id="PF05977">
    <property type="entry name" value="MFS_3"/>
    <property type="match status" value="1"/>
</dbReference>
<feature type="transmembrane region" description="Helical" evidence="7">
    <location>
        <begin position="176"/>
        <end position="195"/>
    </location>
</feature>
<feature type="transmembrane region" description="Helical" evidence="7">
    <location>
        <begin position="21"/>
        <end position="43"/>
    </location>
</feature>
<comment type="subcellular location">
    <subcellularLocation>
        <location evidence="1">Cell membrane</location>
        <topology evidence="1">Multi-pass membrane protein</topology>
    </subcellularLocation>
</comment>
<dbReference type="PANTHER" id="PTHR23513:SF9">
    <property type="entry name" value="ENTEROBACTIN EXPORTER ENTS"/>
    <property type="match status" value="1"/>
</dbReference>
<dbReference type="Gene3D" id="1.20.1250.20">
    <property type="entry name" value="MFS general substrate transporter like domains"/>
    <property type="match status" value="2"/>
</dbReference>
<protein>
    <submittedName>
        <fullName evidence="9">Unannotated protein</fullName>
    </submittedName>
</protein>
<feature type="transmembrane region" description="Helical" evidence="7">
    <location>
        <begin position="286"/>
        <end position="303"/>
    </location>
</feature>
<dbReference type="GO" id="GO:0005886">
    <property type="term" value="C:plasma membrane"/>
    <property type="evidence" value="ECO:0007669"/>
    <property type="project" value="UniProtKB-SubCell"/>
</dbReference>
<sequence length="431" mass="46586">MLKKIAVDISPLRKYPDFRRLWSSGLISYFGSMITYVALPFQIKELTNSYIAVGLMGAVELIPLIVFGLYGGVLADRVDRRKMILFTEFALMVMTFSLFINSQLAEPSLIWIYIVAGSFAALDGLQRPSADAILPRLVGHADLPSASALMSLRWQTGVITGPALAGILLATAGTGTAYLVDVITFAISIIFILRVKSVKPTEKESAPTMKAMAEGIRYATSRKDLLGTYLVDLAAMFFAMPNALFPFWADQLNATWALGLFYAAGTIGSVFVTLTSGWIKNYHHHGRAVFLAALGWGAAITLAGTTNSLFLILLFLALAGASDMVSALFRGAIWNQSIPDELRGRLAGIELLSYSVGPLGGQMRAGTFAAVTNLRTSVISGGLLCIGFVSIAAAALPKFRKYDARTNEFAVEQRKIRAEDAKKVQNGDSDQ</sequence>
<evidence type="ECO:0000256" key="4">
    <source>
        <dbReference type="ARBA" id="ARBA00022692"/>
    </source>
</evidence>
<keyword evidence="4 7" id="KW-0812">Transmembrane</keyword>
<evidence type="ECO:0000256" key="7">
    <source>
        <dbReference type="SAM" id="Phobius"/>
    </source>
</evidence>
<dbReference type="AlphaFoldDB" id="A0A6J6B0C9"/>
<keyword evidence="2" id="KW-0813">Transport</keyword>
<keyword evidence="6 7" id="KW-0472">Membrane</keyword>